<dbReference type="EMBL" id="LFBV01000014">
    <property type="protein sequence ID" value="OKH88471.1"/>
    <property type="molecule type" value="Genomic_DNA"/>
</dbReference>
<feature type="compositionally biased region" description="Acidic residues" evidence="1">
    <location>
        <begin position="230"/>
        <end position="243"/>
    </location>
</feature>
<gene>
    <name evidence="3" type="ORF">AB852_36385</name>
</gene>
<accession>A0A1Q4US94</accession>
<feature type="transmembrane region" description="Helical" evidence="2">
    <location>
        <begin position="91"/>
        <end position="111"/>
    </location>
</feature>
<feature type="region of interest" description="Disordered" evidence="1">
    <location>
        <begin position="1"/>
        <end position="21"/>
    </location>
</feature>
<dbReference type="Proteomes" id="UP000186455">
    <property type="component" value="Unassembled WGS sequence"/>
</dbReference>
<comment type="caution">
    <text evidence="3">The sequence shown here is derived from an EMBL/GenBank/DDBJ whole genome shotgun (WGS) entry which is preliminary data.</text>
</comment>
<dbReference type="InterPro" id="IPR021235">
    <property type="entry name" value="DUF2637"/>
</dbReference>
<evidence type="ECO:0000313" key="4">
    <source>
        <dbReference type="Proteomes" id="UP000186455"/>
    </source>
</evidence>
<feature type="transmembrane region" description="Helical" evidence="2">
    <location>
        <begin position="126"/>
        <end position="147"/>
    </location>
</feature>
<feature type="transmembrane region" description="Helical" evidence="2">
    <location>
        <begin position="63"/>
        <end position="84"/>
    </location>
</feature>
<evidence type="ECO:0000256" key="1">
    <source>
        <dbReference type="SAM" id="MobiDB-lite"/>
    </source>
</evidence>
<evidence type="ECO:0008006" key="5">
    <source>
        <dbReference type="Google" id="ProtNLM"/>
    </source>
</evidence>
<feature type="transmembrane region" description="Helical" evidence="2">
    <location>
        <begin position="26"/>
        <end position="43"/>
    </location>
</feature>
<feature type="region of interest" description="Disordered" evidence="1">
    <location>
        <begin position="227"/>
        <end position="257"/>
    </location>
</feature>
<keyword evidence="2" id="KW-1133">Transmembrane helix</keyword>
<name>A0A1Q4US94_9ACTN</name>
<proteinExistence type="predicted"/>
<sequence length="322" mass="36162">MVGEGSVTTSDTRTATPPPLTGSERVLLGTVAAAGVGVGGLGLASSFNSISSAAERWGFAEPWMLPVGIDFAIPVFTAANLLLIRLGMPMAWVRIVPWALTLVTCWLNIAAGDSTSARIAHGTMPLLWVVLSEIVAHGYAARIGAITGRRRMQRIRRTRWLFAPRATLALWRRMVLWELTDYRQALQEEKRRLLARAELRERFGRLWRWKAPRRELVVLRMGELLPEAEPPSDGEQDDEEDGTECPRPRARRRTGRDRNVPRLSWDEALTRARDVTADWSYEHLDAERIRKAVACGQDRSRRLRDVLKADREAQVSPDPDGA</sequence>
<feature type="compositionally biased region" description="Polar residues" evidence="1">
    <location>
        <begin position="1"/>
        <end position="15"/>
    </location>
</feature>
<evidence type="ECO:0000313" key="3">
    <source>
        <dbReference type="EMBL" id="OKH88471.1"/>
    </source>
</evidence>
<dbReference type="STRING" id="1048205.AB852_36385"/>
<keyword evidence="2" id="KW-0812">Transmembrane</keyword>
<keyword evidence="4" id="KW-1185">Reference proteome</keyword>
<organism evidence="3 4">
    <name type="scientific">Streptomyces uncialis</name>
    <dbReference type="NCBI Taxonomy" id="1048205"/>
    <lineage>
        <taxon>Bacteria</taxon>
        <taxon>Bacillati</taxon>
        <taxon>Actinomycetota</taxon>
        <taxon>Actinomycetes</taxon>
        <taxon>Kitasatosporales</taxon>
        <taxon>Streptomycetaceae</taxon>
        <taxon>Streptomyces</taxon>
    </lineage>
</organism>
<dbReference type="AlphaFoldDB" id="A0A1Q4US94"/>
<keyword evidence="2" id="KW-0472">Membrane</keyword>
<dbReference type="RefSeq" id="WP_073795972.1">
    <property type="nucleotide sequence ID" value="NZ_JBITHB010000021.1"/>
</dbReference>
<dbReference type="Pfam" id="PF10935">
    <property type="entry name" value="DUF2637"/>
    <property type="match status" value="1"/>
</dbReference>
<reference evidence="3 4" key="1">
    <citation type="submission" date="2015-06" db="EMBL/GenBank/DDBJ databases">
        <title>Cloning and characterization of the uncialamcin biosynthetic gene cluster.</title>
        <authorList>
            <person name="Yan X."/>
            <person name="Huang T."/>
            <person name="Ge H."/>
            <person name="Shen B."/>
        </authorList>
    </citation>
    <scope>NUCLEOTIDE SEQUENCE [LARGE SCALE GENOMIC DNA]</scope>
    <source>
        <strain evidence="3 4">DCA2648</strain>
    </source>
</reference>
<protein>
    <recommendedName>
        <fullName evidence="5">DUF2637 domain-containing protein</fullName>
    </recommendedName>
</protein>
<evidence type="ECO:0000256" key="2">
    <source>
        <dbReference type="SAM" id="Phobius"/>
    </source>
</evidence>